<evidence type="ECO:0000259" key="6">
    <source>
        <dbReference type="Pfam" id="PF08323"/>
    </source>
</evidence>
<evidence type="ECO:0000256" key="3">
    <source>
        <dbReference type="ARBA" id="ARBA00022676"/>
    </source>
</evidence>
<dbReference type="EC" id="2.4.1.21" evidence="2"/>
<organism evidence="7 8">
    <name type="scientific">Granulosicoccus antarcticus IMCC3135</name>
    <dbReference type="NCBI Taxonomy" id="1192854"/>
    <lineage>
        <taxon>Bacteria</taxon>
        <taxon>Pseudomonadati</taxon>
        <taxon>Pseudomonadota</taxon>
        <taxon>Gammaproteobacteria</taxon>
        <taxon>Chromatiales</taxon>
        <taxon>Granulosicoccaceae</taxon>
        <taxon>Granulosicoccus</taxon>
    </lineage>
</organism>
<protein>
    <recommendedName>
        <fullName evidence="2">starch synthase</fullName>
        <ecNumber evidence="2">2.4.1.21</ecNumber>
    </recommendedName>
</protein>
<dbReference type="InterPro" id="IPR001296">
    <property type="entry name" value="Glyco_trans_1"/>
</dbReference>
<dbReference type="Gene3D" id="3.40.50.2000">
    <property type="entry name" value="Glycogen Phosphorylase B"/>
    <property type="match status" value="2"/>
</dbReference>
<name>A0A2Z2NM63_9GAMM</name>
<evidence type="ECO:0000256" key="1">
    <source>
        <dbReference type="ARBA" id="ARBA00001478"/>
    </source>
</evidence>
<sequence>MTHICMLAAENDTIPGGKVGGIGDVVRDIPRTLASQGATVTVIIPAYGAFHRLPGATLLGVCTCLFRGRTERIEVFELFAERDPGVRYLVIHHPLLAAGGVGRVYCDDDADQPFATDANKFALFCVASLSVIQESMTGAVDVLHLHDWHTGLAAALIKYDHTYQSLQELKVVFSIHNLALQGIRPFAENPSSLQAWFPHLQYDPSALADPRWPQCVNPIASAIRLADVVHTVSPTYAREIVQANDAARGFHGGEGLEADLQMAATQGRLVGIINGIDYDTPVAKRMSWAGFMQAAADEMLGLIARKPELRTLDYTAHQRLLRWANQPRPAHIITSVGRLTDQKMALLLQPLSDGRIPLDIILTSMSGRGMLLLLGSGDTLLEQHCRDIATRHPHFIFLNQYSQTLSDLLFSNGDLFLMPSSFEPCGISQMLAMRHAQPCLAHAVGGLCDTIDDDVDGFLFSGDSLESQSTALLQRLDSVLSMREKKPDTFRKIAAQSRLQRFEWHDSASRYLSELYS</sequence>
<evidence type="ECO:0000259" key="5">
    <source>
        <dbReference type="Pfam" id="PF00534"/>
    </source>
</evidence>
<feature type="domain" description="Starch synthase catalytic" evidence="6">
    <location>
        <begin position="3"/>
        <end position="261"/>
    </location>
</feature>
<keyword evidence="3 7" id="KW-0328">Glycosyltransferase</keyword>
<dbReference type="EMBL" id="CP018632">
    <property type="protein sequence ID" value="ASJ72532.1"/>
    <property type="molecule type" value="Genomic_DNA"/>
</dbReference>
<dbReference type="RefSeq" id="WP_088917834.1">
    <property type="nucleotide sequence ID" value="NZ_CP018632.1"/>
</dbReference>
<evidence type="ECO:0000256" key="2">
    <source>
        <dbReference type="ARBA" id="ARBA00012588"/>
    </source>
</evidence>
<dbReference type="Pfam" id="PF00534">
    <property type="entry name" value="Glycos_transf_1"/>
    <property type="match status" value="1"/>
</dbReference>
<dbReference type="GO" id="GO:0009011">
    <property type="term" value="F:alpha-1,4-glucan glucosyltransferase (ADP-glucose donor) activity"/>
    <property type="evidence" value="ECO:0007669"/>
    <property type="project" value="UniProtKB-EC"/>
</dbReference>
<evidence type="ECO:0000313" key="7">
    <source>
        <dbReference type="EMBL" id="ASJ72532.1"/>
    </source>
</evidence>
<dbReference type="SUPFAM" id="SSF53756">
    <property type="entry name" value="UDP-Glycosyltransferase/glycogen phosphorylase"/>
    <property type="match status" value="1"/>
</dbReference>
<dbReference type="AlphaFoldDB" id="A0A2Z2NM63"/>
<comment type="catalytic activity">
    <reaction evidence="1">
        <text>[(1-&gt;4)-alpha-D-glucosyl](n) + ADP-alpha-D-glucose = [(1-&gt;4)-alpha-D-glucosyl](n+1) + ADP + H(+)</text>
        <dbReference type="Rhea" id="RHEA:18189"/>
        <dbReference type="Rhea" id="RHEA-COMP:9584"/>
        <dbReference type="Rhea" id="RHEA-COMP:9587"/>
        <dbReference type="ChEBI" id="CHEBI:15378"/>
        <dbReference type="ChEBI" id="CHEBI:15444"/>
        <dbReference type="ChEBI" id="CHEBI:57498"/>
        <dbReference type="ChEBI" id="CHEBI:456216"/>
        <dbReference type="EC" id="2.4.1.21"/>
    </reaction>
</comment>
<accession>A0A2Z2NM63</accession>
<feature type="domain" description="Glycosyl transferase family 1" evidence="5">
    <location>
        <begin position="393"/>
        <end position="492"/>
    </location>
</feature>
<dbReference type="InterPro" id="IPR013534">
    <property type="entry name" value="Starch_synth_cat_dom"/>
</dbReference>
<dbReference type="PANTHER" id="PTHR45825">
    <property type="entry name" value="GRANULE-BOUND STARCH SYNTHASE 1, CHLOROPLASTIC/AMYLOPLASTIC"/>
    <property type="match status" value="1"/>
</dbReference>
<dbReference type="PANTHER" id="PTHR45825:SF11">
    <property type="entry name" value="ALPHA AMYLASE DOMAIN-CONTAINING PROTEIN"/>
    <property type="match status" value="1"/>
</dbReference>
<dbReference type="Proteomes" id="UP000250079">
    <property type="component" value="Chromosome"/>
</dbReference>
<dbReference type="Pfam" id="PF08323">
    <property type="entry name" value="Glyco_transf_5"/>
    <property type="match status" value="1"/>
</dbReference>
<gene>
    <name evidence="7" type="primary">glgA</name>
    <name evidence="7" type="ORF">IMCC3135_12220</name>
</gene>
<dbReference type="OrthoDB" id="9808590at2"/>
<keyword evidence="4 7" id="KW-0808">Transferase</keyword>
<reference evidence="7 8" key="1">
    <citation type="submission" date="2016-12" db="EMBL/GenBank/DDBJ databases">
        <authorList>
            <person name="Song W.-J."/>
            <person name="Kurnit D.M."/>
        </authorList>
    </citation>
    <scope>NUCLEOTIDE SEQUENCE [LARGE SCALE GENOMIC DNA]</scope>
    <source>
        <strain evidence="7 8">IMCC3135</strain>
    </source>
</reference>
<dbReference type="GO" id="GO:0005829">
    <property type="term" value="C:cytosol"/>
    <property type="evidence" value="ECO:0007669"/>
    <property type="project" value="TreeGrafter"/>
</dbReference>
<dbReference type="GO" id="GO:0005978">
    <property type="term" value="P:glycogen biosynthetic process"/>
    <property type="evidence" value="ECO:0007669"/>
    <property type="project" value="TreeGrafter"/>
</dbReference>
<keyword evidence="8" id="KW-1185">Reference proteome</keyword>
<proteinExistence type="predicted"/>
<evidence type="ECO:0000256" key="4">
    <source>
        <dbReference type="ARBA" id="ARBA00022679"/>
    </source>
</evidence>
<evidence type="ECO:0000313" key="8">
    <source>
        <dbReference type="Proteomes" id="UP000250079"/>
    </source>
</evidence>
<dbReference type="KEGG" id="gai:IMCC3135_12220"/>